<protein>
    <submittedName>
        <fullName evidence="1">Coil containing protein</fullName>
    </submittedName>
</protein>
<sequence>MDPEKIKHYLHTELGIPLENIEACSMFGETYIKYKKPDLDPDQKHHTTMCIVIESDSIGVLKVNPDFLSAKGSTKYPGFTKHFDRRIRQLSAEMLAIQKEHQDKQDEFVYEREVFKNKHSTLFTNYSDHLRIPASLPIQARMFWFGSSYLVDLDNEEVQLGFGDVARTVPIVAALDFLNECEVYKLLKG</sequence>
<accession>A0A2I7R0L9</accession>
<dbReference type="EMBL" id="MG592470">
    <property type="protein sequence ID" value="AUR87188.1"/>
    <property type="molecule type" value="Genomic_DNA"/>
</dbReference>
<evidence type="ECO:0000313" key="2">
    <source>
        <dbReference type="Proteomes" id="UP000259765"/>
    </source>
</evidence>
<name>A0A2I7R0L9_9CAUD</name>
<gene>
    <name evidence="1" type="ORF">NVP1097O_42</name>
</gene>
<keyword evidence="2" id="KW-1185">Reference proteome</keyword>
<proteinExistence type="predicted"/>
<evidence type="ECO:0000313" key="1">
    <source>
        <dbReference type="EMBL" id="AUR87188.1"/>
    </source>
</evidence>
<reference evidence="1 2" key="1">
    <citation type="submission" date="2017-11" db="EMBL/GenBank/DDBJ databases">
        <title>A major lineage of nontailed dsDNA viruses as unrecognized killers of marine bacteria.</title>
        <authorList>
            <person name="Kauffman K.M."/>
            <person name="Hussain F.A."/>
            <person name="Yang J."/>
            <person name="Arevalo P."/>
            <person name="Brown J.M."/>
            <person name="Chang W.K."/>
            <person name="VanInsberghe D."/>
            <person name="Elsherbini J."/>
            <person name="Cutler M.B."/>
            <person name="Kelly L."/>
            <person name="Polz M.F."/>
        </authorList>
    </citation>
    <scope>NUCLEOTIDE SEQUENCE [LARGE SCALE GENOMIC DNA]</scope>
</reference>
<dbReference type="Proteomes" id="UP000259765">
    <property type="component" value="Segment"/>
</dbReference>
<organism evidence="1 2">
    <name type="scientific">Vibrio phage 1.097.O._10N.286.49.B3</name>
    <dbReference type="NCBI Taxonomy" id="1881383"/>
    <lineage>
        <taxon>Viruses</taxon>
        <taxon>Duplodnaviria</taxon>
        <taxon>Heunggongvirae</taxon>
        <taxon>Uroviricota</taxon>
        <taxon>Caudoviricetes</taxon>
        <taxon>Schitoviridae</taxon>
        <taxon>Pontosvirinae</taxon>
        <taxon>Dorisvirus</taxon>
        <taxon>Dorisvirus 49B3</taxon>
    </lineage>
</organism>